<evidence type="ECO:0000256" key="2">
    <source>
        <dbReference type="ARBA" id="ARBA00022490"/>
    </source>
</evidence>
<comment type="caution">
    <text evidence="7">The sequence shown here is derived from an EMBL/GenBank/DDBJ whole genome shotgun (WGS) entry which is preliminary data.</text>
</comment>
<evidence type="ECO:0000313" key="7">
    <source>
        <dbReference type="EMBL" id="HFC92075.1"/>
    </source>
</evidence>
<dbReference type="AlphaFoldDB" id="A0A7V2WUS1"/>
<comment type="function">
    <text evidence="6">Bidirectionally degrades single-stranded DNA into large acid-insoluble oligonucleotides, which are then degraded further into small acid-soluble oligonucleotides.</text>
</comment>
<evidence type="ECO:0000256" key="4">
    <source>
        <dbReference type="ARBA" id="ARBA00022801"/>
    </source>
</evidence>
<dbReference type="GO" id="GO:0009318">
    <property type="term" value="C:exodeoxyribonuclease VII complex"/>
    <property type="evidence" value="ECO:0007669"/>
    <property type="project" value="UniProtKB-UniRule"/>
</dbReference>
<dbReference type="Pfam" id="PF02609">
    <property type="entry name" value="Exonuc_VII_S"/>
    <property type="match status" value="1"/>
</dbReference>
<dbReference type="Gene3D" id="1.10.287.1040">
    <property type="entry name" value="Exonuclease VII, small subunit"/>
    <property type="match status" value="1"/>
</dbReference>
<keyword evidence="4 6" id="KW-0378">Hydrolase</keyword>
<dbReference type="EC" id="3.1.11.6" evidence="6"/>
<comment type="catalytic activity">
    <reaction evidence="6">
        <text>Exonucleolytic cleavage in either 5'- to 3'- or 3'- to 5'-direction to yield nucleoside 5'-phosphates.</text>
        <dbReference type="EC" id="3.1.11.6"/>
    </reaction>
</comment>
<accession>A0A7V2WUS1</accession>
<evidence type="ECO:0000256" key="3">
    <source>
        <dbReference type="ARBA" id="ARBA00022722"/>
    </source>
</evidence>
<evidence type="ECO:0000256" key="5">
    <source>
        <dbReference type="ARBA" id="ARBA00022839"/>
    </source>
</evidence>
<keyword evidence="5 6" id="KW-0269">Exonuclease</keyword>
<gene>
    <name evidence="6" type="primary">xseB</name>
    <name evidence="7" type="ORF">ENJ51_04610</name>
</gene>
<sequence>MSKQSKQLDFESAMTKLESLITQMEQDDLSLDAALKNFEKGISLTRICQSSLNNAEQRIKILTQGIEEDFLINEP</sequence>
<dbReference type="GO" id="GO:0008855">
    <property type="term" value="F:exodeoxyribonuclease VII activity"/>
    <property type="evidence" value="ECO:0007669"/>
    <property type="project" value="UniProtKB-UniRule"/>
</dbReference>
<comment type="similarity">
    <text evidence="1 6">Belongs to the XseB family.</text>
</comment>
<dbReference type="SUPFAM" id="SSF116842">
    <property type="entry name" value="XseB-like"/>
    <property type="match status" value="1"/>
</dbReference>
<dbReference type="EMBL" id="DRMS01000181">
    <property type="protein sequence ID" value="HFC92075.1"/>
    <property type="molecule type" value="Genomic_DNA"/>
</dbReference>
<name>A0A7V2WUS1_LEUMU</name>
<reference evidence="7" key="1">
    <citation type="journal article" date="2020" name="mSystems">
        <title>Genome- and Community-Level Interaction Insights into Carbon Utilization and Element Cycling Functions of Hydrothermarchaeota in Hydrothermal Sediment.</title>
        <authorList>
            <person name="Zhou Z."/>
            <person name="Liu Y."/>
            <person name="Xu W."/>
            <person name="Pan J."/>
            <person name="Luo Z.H."/>
            <person name="Li M."/>
        </authorList>
    </citation>
    <scope>NUCLEOTIDE SEQUENCE [LARGE SCALE GENOMIC DNA]</scope>
    <source>
        <strain evidence="7">HyVt-493</strain>
    </source>
</reference>
<keyword evidence="3 6" id="KW-0540">Nuclease</keyword>
<organism evidence="7">
    <name type="scientific">Leucothrix mucor</name>
    <dbReference type="NCBI Taxonomy" id="45248"/>
    <lineage>
        <taxon>Bacteria</taxon>
        <taxon>Pseudomonadati</taxon>
        <taxon>Pseudomonadota</taxon>
        <taxon>Gammaproteobacteria</taxon>
        <taxon>Thiotrichales</taxon>
        <taxon>Thiotrichaceae</taxon>
        <taxon>Leucothrix</taxon>
    </lineage>
</organism>
<dbReference type="Proteomes" id="UP000885750">
    <property type="component" value="Unassembled WGS sequence"/>
</dbReference>
<dbReference type="InterPro" id="IPR003761">
    <property type="entry name" value="Exonuc_VII_S"/>
</dbReference>
<evidence type="ECO:0000256" key="1">
    <source>
        <dbReference type="ARBA" id="ARBA00009998"/>
    </source>
</evidence>
<dbReference type="InterPro" id="IPR037004">
    <property type="entry name" value="Exonuc_VII_ssu_sf"/>
</dbReference>
<dbReference type="NCBIfam" id="NF002140">
    <property type="entry name" value="PRK00977.1-4"/>
    <property type="match status" value="1"/>
</dbReference>
<dbReference type="PANTHER" id="PTHR34137:SF1">
    <property type="entry name" value="EXODEOXYRIBONUCLEASE 7 SMALL SUBUNIT"/>
    <property type="match status" value="1"/>
</dbReference>
<evidence type="ECO:0000256" key="6">
    <source>
        <dbReference type="HAMAP-Rule" id="MF_00337"/>
    </source>
</evidence>
<dbReference type="PIRSF" id="PIRSF006488">
    <property type="entry name" value="Exonuc_VII_S"/>
    <property type="match status" value="1"/>
</dbReference>
<keyword evidence="2 6" id="KW-0963">Cytoplasm</keyword>
<dbReference type="HAMAP" id="MF_00337">
    <property type="entry name" value="Exonuc_7_S"/>
    <property type="match status" value="1"/>
</dbReference>
<dbReference type="GO" id="GO:0006308">
    <property type="term" value="P:DNA catabolic process"/>
    <property type="evidence" value="ECO:0007669"/>
    <property type="project" value="UniProtKB-UniRule"/>
</dbReference>
<protein>
    <recommendedName>
        <fullName evidence="6">Exodeoxyribonuclease 7 small subunit</fullName>
        <ecNumber evidence="6">3.1.11.6</ecNumber>
    </recommendedName>
    <alternativeName>
        <fullName evidence="6">Exodeoxyribonuclease VII small subunit</fullName>
        <shortName evidence="6">Exonuclease VII small subunit</shortName>
    </alternativeName>
</protein>
<comment type="subunit">
    <text evidence="6">Heterooligomer composed of large and small subunits.</text>
</comment>
<proteinExistence type="inferred from homology"/>
<comment type="subcellular location">
    <subcellularLocation>
        <location evidence="6">Cytoplasm</location>
    </subcellularLocation>
</comment>
<dbReference type="GO" id="GO:0005829">
    <property type="term" value="C:cytosol"/>
    <property type="evidence" value="ECO:0007669"/>
    <property type="project" value="TreeGrafter"/>
</dbReference>
<dbReference type="NCBIfam" id="TIGR01280">
    <property type="entry name" value="xseB"/>
    <property type="match status" value="1"/>
</dbReference>
<dbReference type="PANTHER" id="PTHR34137">
    <property type="entry name" value="EXODEOXYRIBONUCLEASE 7 SMALL SUBUNIT"/>
    <property type="match status" value="1"/>
</dbReference>